<keyword evidence="3" id="KW-0677">Repeat</keyword>
<protein>
    <submittedName>
        <fullName evidence="7">Anaerobic glycerol-3-phosphate dehydrogenase subunit C</fullName>
    </submittedName>
</protein>
<feature type="domain" description="4Fe-4S ferredoxin-type" evidence="6">
    <location>
        <begin position="54"/>
        <end position="84"/>
    </location>
</feature>
<gene>
    <name evidence="7" type="primary">glpC</name>
    <name evidence="7" type="ORF">VR7878_02697</name>
</gene>
<keyword evidence="5" id="KW-0411">Iron-sulfur</keyword>
<sequence>MNRLFSQFAPQSTSFEQCIKCTVCTAYCPVSKANPDYPGPKQCGPDGERLRIKNPAYYDEALKYCTNCKRCETACPSGVKIGDMIAVARGKYGQEPLNPKRIRDYVLSHTDLFGTLASPLAPVINATTALPMVKKAMHRMIGVDQHKSLPKYSHGTFRRWFRQNCADQARYQHQVTYFHGCYVNYNHPQLGKDFVKVMNAMNVGVRLLEREKCCGVPLMANGFHHKARQNAEANIQSMIAAVREDPTPILATSSTCSFTLQQEYPHVLGVDNTQVADKIEYVTRFLLRSFMNGQQPVMKPLNLNVVYHTPCHLERSGQAIFTIELLKMIPGVTVTVLDSECCGLAGTYGFKVENYPVSMKIGAHLFESIDQSGADLVITDCETCKWQIEENTRLEAIHPISLLAMAIQS</sequence>
<dbReference type="GO" id="GO:0016020">
    <property type="term" value="C:membrane"/>
    <property type="evidence" value="ECO:0007669"/>
    <property type="project" value="InterPro"/>
</dbReference>
<dbReference type="STRING" id="1123498.VR7878_02697"/>
<keyword evidence="2" id="KW-0479">Metal-binding</keyword>
<accession>A0A1R4LNK5</accession>
<dbReference type="NCBIfam" id="NF008369">
    <property type="entry name" value="PRK11168.1"/>
    <property type="match status" value="1"/>
</dbReference>
<dbReference type="PANTHER" id="PTHR32479:SF19">
    <property type="entry name" value="ANAEROBIC GLYCEROL-3-PHOSPHATE DEHYDROGENASE SUBUNIT C"/>
    <property type="match status" value="1"/>
</dbReference>
<evidence type="ECO:0000256" key="3">
    <source>
        <dbReference type="ARBA" id="ARBA00022737"/>
    </source>
</evidence>
<name>A0A1R4LNK5_VIBR1</name>
<dbReference type="InterPro" id="IPR004017">
    <property type="entry name" value="Cys_rich_dom"/>
</dbReference>
<evidence type="ECO:0000256" key="2">
    <source>
        <dbReference type="ARBA" id="ARBA00022723"/>
    </source>
</evidence>
<dbReference type="GO" id="GO:0046872">
    <property type="term" value="F:metal ion binding"/>
    <property type="evidence" value="ECO:0007669"/>
    <property type="project" value="UniProtKB-KW"/>
</dbReference>
<dbReference type="AlphaFoldDB" id="A0A1R4LNK5"/>
<dbReference type="InterPro" id="IPR017896">
    <property type="entry name" value="4Fe4S_Fe-S-bd"/>
</dbReference>
<keyword evidence="4" id="KW-0408">Iron</keyword>
<proteinExistence type="predicted"/>
<dbReference type="GO" id="GO:0009331">
    <property type="term" value="C:glycerol-3-phosphate dehydrogenase (FAD) complex"/>
    <property type="evidence" value="ECO:0007669"/>
    <property type="project" value="InterPro"/>
</dbReference>
<evidence type="ECO:0000313" key="8">
    <source>
        <dbReference type="Proteomes" id="UP000188276"/>
    </source>
</evidence>
<dbReference type="GO" id="GO:0009061">
    <property type="term" value="P:anaerobic respiration"/>
    <property type="evidence" value="ECO:0007669"/>
    <property type="project" value="InterPro"/>
</dbReference>
<dbReference type="InterPro" id="IPR009051">
    <property type="entry name" value="Helical_ferredxn"/>
</dbReference>
<evidence type="ECO:0000256" key="5">
    <source>
        <dbReference type="ARBA" id="ARBA00023014"/>
    </source>
</evidence>
<dbReference type="OrthoDB" id="9765258at2"/>
<evidence type="ECO:0000259" key="6">
    <source>
        <dbReference type="PROSITE" id="PS51379"/>
    </source>
</evidence>
<evidence type="ECO:0000256" key="1">
    <source>
        <dbReference type="ARBA" id="ARBA00022485"/>
    </source>
</evidence>
<dbReference type="EMBL" id="FULE01000036">
    <property type="protein sequence ID" value="SJN58181.1"/>
    <property type="molecule type" value="Genomic_DNA"/>
</dbReference>
<dbReference type="Pfam" id="PF02754">
    <property type="entry name" value="CCG"/>
    <property type="match status" value="2"/>
</dbReference>
<dbReference type="GO" id="GO:0016491">
    <property type="term" value="F:oxidoreductase activity"/>
    <property type="evidence" value="ECO:0007669"/>
    <property type="project" value="UniProtKB-ARBA"/>
</dbReference>
<keyword evidence="8" id="KW-1185">Reference proteome</keyword>
<feature type="domain" description="4Fe-4S ferredoxin-type" evidence="6">
    <location>
        <begin position="8"/>
        <end position="38"/>
    </location>
</feature>
<dbReference type="Pfam" id="PF13183">
    <property type="entry name" value="Fer4_8"/>
    <property type="match status" value="1"/>
</dbReference>
<dbReference type="InterPro" id="IPR017900">
    <property type="entry name" value="4Fe4S_Fe_S_CS"/>
</dbReference>
<dbReference type="NCBIfam" id="TIGR03379">
    <property type="entry name" value="glycerol3P_GlpC"/>
    <property type="match status" value="1"/>
</dbReference>
<organism evidence="7 8">
    <name type="scientific">Vibrio ruber (strain DSM 16370 / JCM 11486 / BCRC 17186 / CECT 7878 / LMG 23124 / VR1)</name>
    <dbReference type="NCBI Taxonomy" id="1123498"/>
    <lineage>
        <taxon>Bacteria</taxon>
        <taxon>Pseudomonadati</taxon>
        <taxon>Pseudomonadota</taxon>
        <taxon>Gammaproteobacteria</taxon>
        <taxon>Vibrionales</taxon>
        <taxon>Vibrionaceae</taxon>
        <taxon>Vibrio</taxon>
    </lineage>
</organism>
<dbReference type="PROSITE" id="PS00198">
    <property type="entry name" value="4FE4S_FER_1"/>
    <property type="match status" value="1"/>
</dbReference>
<dbReference type="SUPFAM" id="SSF46548">
    <property type="entry name" value="alpha-helical ferredoxin"/>
    <property type="match status" value="1"/>
</dbReference>
<dbReference type="GO" id="GO:0051539">
    <property type="term" value="F:4 iron, 4 sulfur cluster binding"/>
    <property type="evidence" value="ECO:0007669"/>
    <property type="project" value="UniProtKB-KW"/>
</dbReference>
<dbReference type="RefSeq" id="WP_077336648.1">
    <property type="nucleotide sequence ID" value="NZ_FULE01000036.1"/>
</dbReference>
<dbReference type="PROSITE" id="PS51379">
    <property type="entry name" value="4FE4S_FER_2"/>
    <property type="match status" value="2"/>
</dbReference>
<evidence type="ECO:0000256" key="4">
    <source>
        <dbReference type="ARBA" id="ARBA00023004"/>
    </source>
</evidence>
<dbReference type="Proteomes" id="UP000188276">
    <property type="component" value="Unassembled WGS sequence"/>
</dbReference>
<dbReference type="InterPro" id="IPR017753">
    <property type="entry name" value="G3P_DH_GlpC_su"/>
</dbReference>
<reference evidence="8" key="1">
    <citation type="submission" date="2017-02" db="EMBL/GenBank/DDBJ databases">
        <authorList>
            <person name="Rodrigo-Torres L."/>
            <person name="Arahal R.D."/>
            <person name="Lucena T."/>
        </authorList>
    </citation>
    <scope>NUCLEOTIDE SEQUENCE [LARGE SCALE GENOMIC DNA]</scope>
    <source>
        <strain evidence="8">CECT 7878</strain>
    </source>
</reference>
<keyword evidence="1" id="KW-0004">4Fe-4S</keyword>
<dbReference type="PANTHER" id="PTHR32479">
    <property type="entry name" value="GLYCOLATE OXIDASE IRON-SULFUR SUBUNIT"/>
    <property type="match status" value="1"/>
</dbReference>
<dbReference type="Gene3D" id="1.10.1060.10">
    <property type="entry name" value="Alpha-helical ferredoxin"/>
    <property type="match status" value="1"/>
</dbReference>
<evidence type="ECO:0000313" key="7">
    <source>
        <dbReference type="EMBL" id="SJN58181.1"/>
    </source>
</evidence>